<evidence type="ECO:0000256" key="3">
    <source>
        <dbReference type="HAMAP-Rule" id="MF_01384"/>
    </source>
</evidence>
<proteinExistence type="inferred from homology"/>
<dbReference type="HAMAP" id="MF_01384">
    <property type="entry name" value="UreD"/>
    <property type="match status" value="1"/>
</dbReference>
<organism evidence="4 5">
    <name type="scientific">Clostridium algifaecis</name>
    <dbReference type="NCBI Taxonomy" id="1472040"/>
    <lineage>
        <taxon>Bacteria</taxon>
        <taxon>Bacillati</taxon>
        <taxon>Bacillota</taxon>
        <taxon>Clostridia</taxon>
        <taxon>Eubacteriales</taxon>
        <taxon>Clostridiaceae</taxon>
        <taxon>Clostridium</taxon>
    </lineage>
</organism>
<dbReference type="PANTHER" id="PTHR33643:SF1">
    <property type="entry name" value="UREASE ACCESSORY PROTEIN D"/>
    <property type="match status" value="1"/>
</dbReference>
<comment type="subunit">
    <text evidence="3">UreD, UreF and UreG form a complex that acts as a GTP-hydrolysis-dependent molecular chaperone, activating the urease apoprotein by helping to assemble the nickel containing metallocenter of UreC. The UreE protein probably delivers the nickel.</text>
</comment>
<dbReference type="RefSeq" id="WP_209701409.1">
    <property type="nucleotide sequence ID" value="NZ_JAGGLM010000004.1"/>
</dbReference>
<evidence type="ECO:0000256" key="1">
    <source>
        <dbReference type="ARBA" id="ARBA00007177"/>
    </source>
</evidence>
<comment type="function">
    <text evidence="3">Required for maturation of urease via the functional incorporation of the urease nickel metallocenter.</text>
</comment>
<reference evidence="4 5" key="1">
    <citation type="submission" date="2021-03" db="EMBL/GenBank/DDBJ databases">
        <title>Genomic Encyclopedia of Type Strains, Phase IV (KMG-IV): sequencing the most valuable type-strain genomes for metagenomic binning, comparative biology and taxonomic classification.</title>
        <authorList>
            <person name="Goeker M."/>
        </authorList>
    </citation>
    <scope>NUCLEOTIDE SEQUENCE [LARGE SCALE GENOMIC DNA]</scope>
    <source>
        <strain evidence="4 5">DSM 28783</strain>
    </source>
</reference>
<comment type="caution">
    <text evidence="4">The sequence shown here is derived from an EMBL/GenBank/DDBJ whole genome shotgun (WGS) entry which is preliminary data.</text>
</comment>
<dbReference type="Pfam" id="PF01774">
    <property type="entry name" value="UreD"/>
    <property type="match status" value="1"/>
</dbReference>
<evidence type="ECO:0000313" key="5">
    <source>
        <dbReference type="Proteomes" id="UP001519307"/>
    </source>
</evidence>
<evidence type="ECO:0000313" key="4">
    <source>
        <dbReference type="EMBL" id="MBP2032337.1"/>
    </source>
</evidence>
<gene>
    <name evidence="3" type="primary">ureD</name>
    <name evidence="4" type="ORF">J2Z42_001002</name>
</gene>
<dbReference type="EMBL" id="JAGGLM010000004">
    <property type="protein sequence ID" value="MBP2032337.1"/>
    <property type="molecule type" value="Genomic_DNA"/>
</dbReference>
<keyword evidence="3" id="KW-0963">Cytoplasm</keyword>
<name>A0ABS4KQN0_9CLOT</name>
<dbReference type="PANTHER" id="PTHR33643">
    <property type="entry name" value="UREASE ACCESSORY PROTEIN D"/>
    <property type="match status" value="1"/>
</dbReference>
<accession>A0ABS4KQN0</accession>
<keyword evidence="2 3" id="KW-0143">Chaperone</keyword>
<keyword evidence="3" id="KW-0996">Nickel insertion</keyword>
<comment type="similarity">
    <text evidence="1 3">Belongs to the UreD family.</text>
</comment>
<sequence length="259" mass="30409">MNRYGKKSILQIETKVKNNKTILSDSYFTSPLKILKPFYNNDNSMMKLCIINVSAGVLSGDDYSINVNMNKDSCLELYSQSYTKIFKMKNECAYQKIDVNMEENCTLAYMLKPLMPFKESNFKQDMNIRMRKNCNLIFREIISCGRYKRNEIFDFDSFISKLKIFYNDKIVFMDNTFLKPEEQEIKSIGLYGEYTHQANMIIIGKRVDEKLRIKYMSILKSYTNIEFGISLSFKFGMIIRILGKNSEHLIEITDAIYKA</sequence>
<keyword evidence="5" id="KW-1185">Reference proteome</keyword>
<comment type="subcellular location">
    <subcellularLocation>
        <location evidence="3">Cytoplasm</location>
    </subcellularLocation>
</comment>
<dbReference type="InterPro" id="IPR002669">
    <property type="entry name" value="UreD"/>
</dbReference>
<dbReference type="Proteomes" id="UP001519307">
    <property type="component" value="Unassembled WGS sequence"/>
</dbReference>
<evidence type="ECO:0000256" key="2">
    <source>
        <dbReference type="ARBA" id="ARBA00023186"/>
    </source>
</evidence>
<protein>
    <recommendedName>
        <fullName evidence="3">Urease accessory protein UreD</fullName>
    </recommendedName>
</protein>